<dbReference type="GO" id="GO:0003677">
    <property type="term" value="F:DNA binding"/>
    <property type="evidence" value="ECO:0007669"/>
    <property type="project" value="UniProtKB-KW"/>
</dbReference>
<gene>
    <name evidence="8" type="ORF">B0I31_1175</name>
</gene>
<dbReference type="PANTHER" id="PTHR43214:SF24">
    <property type="entry name" value="TRANSCRIPTIONAL REGULATORY PROTEIN NARL-RELATED"/>
    <property type="match status" value="1"/>
</dbReference>
<dbReference type="InterPro" id="IPR058245">
    <property type="entry name" value="NreC/VraR/RcsB-like_REC"/>
</dbReference>
<protein>
    <submittedName>
        <fullName evidence="8">LuxR family two component transcriptional regulator</fullName>
    </submittedName>
</protein>
<name>A0A2P8I040_SACCR</name>
<dbReference type="EMBL" id="PYAX01000017">
    <property type="protein sequence ID" value="PSL51811.1"/>
    <property type="molecule type" value="Genomic_DNA"/>
</dbReference>
<keyword evidence="9" id="KW-1185">Reference proteome</keyword>
<keyword evidence="2" id="KW-0805">Transcription regulation</keyword>
<dbReference type="SMART" id="SM00448">
    <property type="entry name" value="REC"/>
    <property type="match status" value="1"/>
</dbReference>
<dbReference type="PROSITE" id="PS50110">
    <property type="entry name" value="RESPONSE_REGULATORY"/>
    <property type="match status" value="1"/>
</dbReference>
<dbReference type="GO" id="GO:0000160">
    <property type="term" value="P:phosphorelay signal transduction system"/>
    <property type="evidence" value="ECO:0007669"/>
    <property type="project" value="InterPro"/>
</dbReference>
<dbReference type="CDD" id="cd06170">
    <property type="entry name" value="LuxR_C_like"/>
    <property type="match status" value="1"/>
</dbReference>
<dbReference type="SUPFAM" id="SSF46894">
    <property type="entry name" value="C-terminal effector domain of the bipartite response regulators"/>
    <property type="match status" value="1"/>
</dbReference>
<proteinExistence type="predicted"/>
<keyword evidence="4" id="KW-0804">Transcription</keyword>
<dbReference type="OrthoDB" id="9808843at2"/>
<evidence type="ECO:0000256" key="5">
    <source>
        <dbReference type="PROSITE-ProRule" id="PRU00169"/>
    </source>
</evidence>
<feature type="domain" description="Response regulatory" evidence="7">
    <location>
        <begin position="4"/>
        <end position="119"/>
    </location>
</feature>
<dbReference type="InterPro" id="IPR000792">
    <property type="entry name" value="Tscrpt_reg_LuxR_C"/>
</dbReference>
<feature type="domain" description="HTH luxR-type" evidence="6">
    <location>
        <begin position="148"/>
        <end position="213"/>
    </location>
</feature>
<dbReference type="InterPro" id="IPR001789">
    <property type="entry name" value="Sig_transdc_resp-reg_receiver"/>
</dbReference>
<evidence type="ECO:0000256" key="2">
    <source>
        <dbReference type="ARBA" id="ARBA00023015"/>
    </source>
</evidence>
<evidence type="ECO:0000259" key="6">
    <source>
        <dbReference type="PROSITE" id="PS50043"/>
    </source>
</evidence>
<dbReference type="SUPFAM" id="SSF52172">
    <property type="entry name" value="CheY-like"/>
    <property type="match status" value="1"/>
</dbReference>
<dbReference type="InterPro" id="IPR039420">
    <property type="entry name" value="WalR-like"/>
</dbReference>
<evidence type="ECO:0000313" key="8">
    <source>
        <dbReference type="EMBL" id="PSL51811.1"/>
    </source>
</evidence>
<evidence type="ECO:0000259" key="7">
    <source>
        <dbReference type="PROSITE" id="PS50110"/>
    </source>
</evidence>
<keyword evidence="3" id="KW-0238">DNA-binding</keyword>
<dbReference type="PROSITE" id="PS50043">
    <property type="entry name" value="HTH_LUXR_2"/>
    <property type="match status" value="1"/>
</dbReference>
<dbReference type="CDD" id="cd17535">
    <property type="entry name" value="REC_NarL-like"/>
    <property type="match status" value="1"/>
</dbReference>
<dbReference type="InterPro" id="IPR011006">
    <property type="entry name" value="CheY-like_superfamily"/>
</dbReference>
<keyword evidence="1 5" id="KW-0597">Phosphoprotein</keyword>
<dbReference type="AlphaFoldDB" id="A0A2P8I040"/>
<organism evidence="8 9">
    <name type="scientific">Saccharothrix carnea</name>
    <dbReference type="NCBI Taxonomy" id="1280637"/>
    <lineage>
        <taxon>Bacteria</taxon>
        <taxon>Bacillati</taxon>
        <taxon>Actinomycetota</taxon>
        <taxon>Actinomycetes</taxon>
        <taxon>Pseudonocardiales</taxon>
        <taxon>Pseudonocardiaceae</taxon>
        <taxon>Saccharothrix</taxon>
    </lineage>
</organism>
<accession>A0A2P8I040</accession>
<dbReference type="SMART" id="SM00421">
    <property type="entry name" value="HTH_LUXR"/>
    <property type="match status" value="1"/>
</dbReference>
<feature type="modified residue" description="4-aspartylphosphate" evidence="5">
    <location>
        <position position="55"/>
    </location>
</feature>
<dbReference type="RefSeq" id="WP_106619474.1">
    <property type="nucleotide sequence ID" value="NZ_PYAX01000017.1"/>
</dbReference>
<dbReference type="Proteomes" id="UP000241118">
    <property type="component" value="Unassembled WGS sequence"/>
</dbReference>
<dbReference type="Pfam" id="PF00196">
    <property type="entry name" value="GerE"/>
    <property type="match status" value="1"/>
</dbReference>
<evidence type="ECO:0000256" key="1">
    <source>
        <dbReference type="ARBA" id="ARBA00022553"/>
    </source>
</evidence>
<reference evidence="8 9" key="1">
    <citation type="submission" date="2018-03" db="EMBL/GenBank/DDBJ databases">
        <title>Genomic Encyclopedia of Type Strains, Phase III (KMG-III): the genomes of soil and plant-associated and newly described type strains.</title>
        <authorList>
            <person name="Whitman W."/>
        </authorList>
    </citation>
    <scope>NUCLEOTIDE SEQUENCE [LARGE SCALE GENOMIC DNA]</scope>
    <source>
        <strain evidence="8 9">CGMCC 4.7097</strain>
    </source>
</reference>
<comment type="caution">
    <text evidence="8">The sequence shown here is derived from an EMBL/GenBank/DDBJ whole genome shotgun (WGS) entry which is preliminary data.</text>
</comment>
<dbReference type="GO" id="GO:0006355">
    <property type="term" value="P:regulation of DNA-templated transcription"/>
    <property type="evidence" value="ECO:0007669"/>
    <property type="project" value="InterPro"/>
</dbReference>
<dbReference type="InterPro" id="IPR016032">
    <property type="entry name" value="Sig_transdc_resp-reg_C-effctor"/>
</dbReference>
<dbReference type="Gene3D" id="3.40.50.2300">
    <property type="match status" value="1"/>
</dbReference>
<sequence>MSIRVLVVDDHAAVRAGLVLILGNAEGIEVVGEAGDGAAAIRQARALRPDVVLMDIRMPGLDGIAATKALHGDSVAQVLVLTTFDLDEYVFAALRAGAAGFLLKSVDAPRLVEAVRLVAAGENVLGPEITRKLIKAYAEAPVKTQPAADRRLDQLTERELDVLRCLGRGLSNAQIANELFISGATAKTHVSRILTKLELRSRVQAAIYAQENDLV</sequence>
<evidence type="ECO:0000313" key="9">
    <source>
        <dbReference type="Proteomes" id="UP000241118"/>
    </source>
</evidence>
<dbReference type="PANTHER" id="PTHR43214">
    <property type="entry name" value="TWO-COMPONENT RESPONSE REGULATOR"/>
    <property type="match status" value="1"/>
</dbReference>
<evidence type="ECO:0000256" key="3">
    <source>
        <dbReference type="ARBA" id="ARBA00023125"/>
    </source>
</evidence>
<evidence type="ECO:0000256" key="4">
    <source>
        <dbReference type="ARBA" id="ARBA00023163"/>
    </source>
</evidence>
<dbReference type="PRINTS" id="PR00038">
    <property type="entry name" value="HTHLUXR"/>
</dbReference>
<dbReference type="Pfam" id="PF00072">
    <property type="entry name" value="Response_reg"/>
    <property type="match status" value="1"/>
</dbReference>